<keyword evidence="12" id="KW-0833">Ubl conjugation pathway</keyword>
<dbReference type="AlphaFoldDB" id="A0AAD4RBU3"/>
<dbReference type="GO" id="GO:0006914">
    <property type="term" value="P:autophagy"/>
    <property type="evidence" value="ECO:0007669"/>
    <property type="project" value="UniProtKB-KW"/>
</dbReference>
<name>A0AAD4RBU3_9BILA</name>
<evidence type="ECO:0000256" key="6">
    <source>
        <dbReference type="ARBA" id="ARBA00022490"/>
    </source>
</evidence>
<dbReference type="SUPFAM" id="SSF54236">
    <property type="entry name" value="Ubiquitin-like"/>
    <property type="match status" value="1"/>
</dbReference>
<dbReference type="GO" id="GO:0061630">
    <property type="term" value="F:ubiquitin protein ligase activity"/>
    <property type="evidence" value="ECO:0007669"/>
    <property type="project" value="UniProtKB-EC"/>
</dbReference>
<evidence type="ECO:0000259" key="20">
    <source>
        <dbReference type="PROSITE" id="PS51873"/>
    </source>
</evidence>
<evidence type="ECO:0000256" key="9">
    <source>
        <dbReference type="ARBA" id="ARBA00022723"/>
    </source>
</evidence>
<evidence type="ECO:0000256" key="11">
    <source>
        <dbReference type="ARBA" id="ARBA00022771"/>
    </source>
</evidence>
<evidence type="ECO:0000256" key="10">
    <source>
        <dbReference type="ARBA" id="ARBA00022737"/>
    </source>
</evidence>
<dbReference type="InterPro" id="IPR029071">
    <property type="entry name" value="Ubiquitin-like_domsf"/>
</dbReference>
<evidence type="ECO:0000313" key="21">
    <source>
        <dbReference type="EMBL" id="KAI1725297.1"/>
    </source>
</evidence>
<evidence type="ECO:0000256" key="2">
    <source>
        <dbReference type="ARBA" id="ARBA00004173"/>
    </source>
</evidence>
<comment type="caution">
    <text evidence="21">The sequence shown here is derived from an EMBL/GenBank/DDBJ whole genome shotgun (WGS) entry which is preliminary data.</text>
</comment>
<dbReference type="InterPro" id="IPR002867">
    <property type="entry name" value="IBR_dom"/>
</dbReference>
<dbReference type="Pfam" id="PF17978">
    <property type="entry name" value="zf-RING_14"/>
    <property type="match status" value="1"/>
</dbReference>
<accession>A0AAD4RBU3</accession>
<comment type="pathway">
    <text evidence="4">Protein modification; protein ubiquitination.</text>
</comment>
<dbReference type="InterPro" id="IPR031127">
    <property type="entry name" value="E3_UB_ligase_RBR"/>
</dbReference>
<dbReference type="InterPro" id="IPR054694">
    <property type="entry name" value="Parkin-like_IBR"/>
</dbReference>
<dbReference type="GO" id="GO:0009893">
    <property type="term" value="P:positive regulation of metabolic process"/>
    <property type="evidence" value="ECO:0007669"/>
    <property type="project" value="UniProtKB-ARBA"/>
</dbReference>
<evidence type="ECO:0000256" key="13">
    <source>
        <dbReference type="ARBA" id="ARBA00022833"/>
    </source>
</evidence>
<comment type="subcellular location">
    <subcellularLocation>
        <location evidence="3">Cytoplasm</location>
        <location evidence="3">Cytosol</location>
    </subcellularLocation>
    <subcellularLocation>
        <location evidence="2">Mitochondrion</location>
    </subcellularLocation>
</comment>
<feature type="domain" description="Ubiquitin-like" evidence="19">
    <location>
        <begin position="8"/>
        <end position="84"/>
    </location>
</feature>
<feature type="domain" description="RING-type" evidence="20">
    <location>
        <begin position="206"/>
        <end position="411"/>
    </location>
</feature>
<keyword evidence="6" id="KW-0963">Cytoplasm</keyword>
<keyword evidence="10" id="KW-0677">Repeat</keyword>
<reference evidence="21" key="1">
    <citation type="submission" date="2022-01" db="EMBL/GenBank/DDBJ databases">
        <title>Genome Sequence Resource for Two Populations of Ditylenchus destructor, the Migratory Endoparasitic Phytonematode.</title>
        <authorList>
            <person name="Zhang H."/>
            <person name="Lin R."/>
            <person name="Xie B."/>
        </authorList>
    </citation>
    <scope>NUCLEOTIDE SEQUENCE</scope>
    <source>
        <strain evidence="21">BazhouSP</strain>
    </source>
</reference>
<dbReference type="InterPro" id="IPR000626">
    <property type="entry name" value="Ubiquitin-like_dom"/>
</dbReference>
<dbReference type="GO" id="GO:0008270">
    <property type="term" value="F:zinc ion binding"/>
    <property type="evidence" value="ECO:0007669"/>
    <property type="project" value="UniProtKB-KW"/>
</dbReference>
<evidence type="ECO:0000256" key="8">
    <source>
        <dbReference type="ARBA" id="ARBA00022679"/>
    </source>
</evidence>
<evidence type="ECO:0000256" key="16">
    <source>
        <dbReference type="ARBA" id="ARBA00023128"/>
    </source>
</evidence>
<evidence type="ECO:0000313" key="22">
    <source>
        <dbReference type="Proteomes" id="UP001201812"/>
    </source>
</evidence>
<evidence type="ECO:0000256" key="7">
    <source>
        <dbReference type="ARBA" id="ARBA00022553"/>
    </source>
</evidence>
<dbReference type="CDD" id="cd17039">
    <property type="entry name" value="Ubl_ubiquitin_like"/>
    <property type="match status" value="1"/>
</dbReference>
<keyword evidence="8" id="KW-0808">Transferase</keyword>
<dbReference type="SMART" id="SM00647">
    <property type="entry name" value="IBR"/>
    <property type="match status" value="1"/>
</dbReference>
<evidence type="ECO:0000256" key="3">
    <source>
        <dbReference type="ARBA" id="ARBA00004514"/>
    </source>
</evidence>
<keyword evidence="9" id="KW-0479">Metal-binding</keyword>
<keyword evidence="11" id="KW-0863">Zinc-finger</keyword>
<keyword evidence="22" id="KW-1185">Reference proteome</keyword>
<evidence type="ECO:0000256" key="5">
    <source>
        <dbReference type="ARBA" id="ARBA00012251"/>
    </source>
</evidence>
<dbReference type="PANTHER" id="PTHR11685">
    <property type="entry name" value="RBR FAMILY RING FINGER AND IBR DOMAIN-CONTAINING"/>
    <property type="match status" value="1"/>
</dbReference>
<dbReference type="SUPFAM" id="SSF57850">
    <property type="entry name" value="RING/U-box"/>
    <property type="match status" value="2"/>
</dbReference>
<evidence type="ECO:0000256" key="17">
    <source>
        <dbReference type="ARBA" id="ARBA00029442"/>
    </source>
</evidence>
<keyword evidence="15" id="KW-0072">Autophagy</keyword>
<evidence type="ECO:0000256" key="4">
    <source>
        <dbReference type="ARBA" id="ARBA00004906"/>
    </source>
</evidence>
<comment type="similarity">
    <text evidence="17">Belongs to the RBR family. Parkin subfamily.</text>
</comment>
<evidence type="ECO:0000259" key="19">
    <source>
        <dbReference type="PROSITE" id="PS50053"/>
    </source>
</evidence>
<dbReference type="Gene3D" id="3.10.20.90">
    <property type="entry name" value="Phosphatidylinositol 3-kinase Catalytic Subunit, Chain A, domain 1"/>
    <property type="match status" value="1"/>
</dbReference>
<dbReference type="InterPro" id="IPR003977">
    <property type="entry name" value="Parkin"/>
</dbReference>
<evidence type="ECO:0000256" key="15">
    <source>
        <dbReference type="ARBA" id="ARBA00023006"/>
    </source>
</evidence>
<keyword evidence="13" id="KW-0862">Zinc</keyword>
<keyword evidence="14" id="KW-0832">Ubl conjugation</keyword>
<evidence type="ECO:0000256" key="18">
    <source>
        <dbReference type="ARBA" id="ARBA00029536"/>
    </source>
</evidence>
<dbReference type="GO" id="GO:0005829">
    <property type="term" value="C:cytosol"/>
    <property type="evidence" value="ECO:0007669"/>
    <property type="project" value="UniProtKB-SubCell"/>
</dbReference>
<evidence type="ECO:0000256" key="1">
    <source>
        <dbReference type="ARBA" id="ARBA00001798"/>
    </source>
</evidence>
<dbReference type="Pfam" id="PF17976">
    <property type="entry name" value="zf-RING_12"/>
    <property type="match status" value="1"/>
</dbReference>
<keyword evidence="16" id="KW-0496">Mitochondrion</keyword>
<sequence>MMEQSKQIQLLLRDGPVPQAFIVDLIATDTIGSIKTKLAQQCGISTELMKIVFCGRCLNENTTVDSLFLGPLTNLTVLISKVAKPSRAVDESWELVEPANVKSLYEDQTNESHSSFYVYCKKCKKMRRGKLRAYCAKCDSSAIMFVNQPNDWPDLGYKTHGAPERNRIKADCDDCGSKSENVRFIFKCTCCGEEATPLTHIRKNVDSLPCVICGEISNLFVSLYNCPHATCNDCFTAYCEQVHNQQNFVRKPSIGFTVACPVTGCSGCVSDVHHFYLLGKEGYERYQKSAAEMFFVQQTLRQYCPNPDCGAAFTLDEADNDEQEKMILCPECSKLYCRFCQSLSACRCNEQSNDENLKTIKRISKPCPNCGAPTERDGGCAHVRCLVCKAEWCHVCSSLWSDNCQWDHWFE</sequence>
<protein>
    <recommendedName>
        <fullName evidence="18">E3 ubiquitin-protein ligase parkin</fullName>
        <ecNumber evidence="5">2.3.2.31</ecNumber>
    </recommendedName>
</protein>
<dbReference type="PROSITE" id="PS51873">
    <property type="entry name" value="TRIAD"/>
    <property type="match status" value="1"/>
</dbReference>
<dbReference type="InterPro" id="IPR041565">
    <property type="entry name" value="Parkin_Znf-RING"/>
</dbReference>
<dbReference type="Pfam" id="PF22605">
    <property type="entry name" value="IBR_2"/>
    <property type="match status" value="1"/>
</dbReference>
<comment type="catalytic activity">
    <reaction evidence="1">
        <text>[E2 ubiquitin-conjugating enzyme]-S-ubiquitinyl-L-cysteine + [acceptor protein]-L-lysine = [E2 ubiquitin-conjugating enzyme]-L-cysteine + [acceptor protein]-N(6)-ubiquitinyl-L-lysine.</text>
        <dbReference type="EC" id="2.3.2.31"/>
    </reaction>
</comment>
<organism evidence="21 22">
    <name type="scientific">Ditylenchus destructor</name>
    <dbReference type="NCBI Taxonomy" id="166010"/>
    <lineage>
        <taxon>Eukaryota</taxon>
        <taxon>Metazoa</taxon>
        <taxon>Ecdysozoa</taxon>
        <taxon>Nematoda</taxon>
        <taxon>Chromadorea</taxon>
        <taxon>Rhabditida</taxon>
        <taxon>Tylenchina</taxon>
        <taxon>Tylenchomorpha</taxon>
        <taxon>Sphaerularioidea</taxon>
        <taxon>Anguinidae</taxon>
        <taxon>Anguininae</taxon>
        <taxon>Ditylenchus</taxon>
    </lineage>
</organism>
<dbReference type="GO" id="GO:0016567">
    <property type="term" value="P:protein ubiquitination"/>
    <property type="evidence" value="ECO:0007669"/>
    <property type="project" value="InterPro"/>
</dbReference>
<dbReference type="Gene3D" id="1.20.120.1750">
    <property type="match status" value="1"/>
</dbReference>
<gene>
    <name evidence="21" type="ORF">DdX_01951</name>
</gene>
<evidence type="ECO:0000256" key="14">
    <source>
        <dbReference type="ARBA" id="ARBA00022843"/>
    </source>
</evidence>
<dbReference type="PRINTS" id="PR01475">
    <property type="entry name" value="PARKIN"/>
</dbReference>
<dbReference type="InterPro" id="IPR044066">
    <property type="entry name" value="TRIAD_supradom"/>
</dbReference>
<dbReference type="InterPro" id="IPR041170">
    <property type="entry name" value="Znf-RING_14"/>
</dbReference>
<dbReference type="Proteomes" id="UP001201812">
    <property type="component" value="Unassembled WGS sequence"/>
</dbReference>
<dbReference type="EC" id="2.3.2.31" evidence="5"/>
<keyword evidence="7" id="KW-0597">Phosphoprotein</keyword>
<dbReference type="PROSITE" id="PS50053">
    <property type="entry name" value="UBIQUITIN_2"/>
    <property type="match status" value="1"/>
</dbReference>
<dbReference type="EMBL" id="JAKKPZ010000002">
    <property type="protein sequence ID" value="KAI1725297.1"/>
    <property type="molecule type" value="Genomic_DNA"/>
</dbReference>
<dbReference type="GO" id="GO:0005739">
    <property type="term" value="C:mitochondrion"/>
    <property type="evidence" value="ECO:0007669"/>
    <property type="project" value="UniProtKB-SubCell"/>
</dbReference>
<evidence type="ECO:0000256" key="12">
    <source>
        <dbReference type="ARBA" id="ARBA00022786"/>
    </source>
</evidence>
<proteinExistence type="inferred from homology"/>